<accession>A0ACB9JMR4</accession>
<dbReference type="Proteomes" id="UP001056120">
    <property type="component" value="Linkage Group LG03"/>
</dbReference>
<reference evidence="2" key="1">
    <citation type="journal article" date="2022" name="Mol. Ecol. Resour.">
        <title>The genomes of chicory, endive, great burdock and yacon provide insights into Asteraceae palaeo-polyploidization history and plant inulin production.</title>
        <authorList>
            <person name="Fan W."/>
            <person name="Wang S."/>
            <person name="Wang H."/>
            <person name="Wang A."/>
            <person name="Jiang F."/>
            <person name="Liu H."/>
            <person name="Zhao H."/>
            <person name="Xu D."/>
            <person name="Zhang Y."/>
        </authorList>
    </citation>
    <scope>NUCLEOTIDE SEQUENCE [LARGE SCALE GENOMIC DNA]</scope>
    <source>
        <strain evidence="2">cv. Yunnan</strain>
    </source>
</reference>
<reference evidence="1 2" key="2">
    <citation type="journal article" date="2022" name="Mol. Ecol. Resour.">
        <title>The genomes of chicory, endive, great burdock and yacon provide insights into Asteraceae paleo-polyploidization history and plant inulin production.</title>
        <authorList>
            <person name="Fan W."/>
            <person name="Wang S."/>
            <person name="Wang H."/>
            <person name="Wang A."/>
            <person name="Jiang F."/>
            <person name="Liu H."/>
            <person name="Zhao H."/>
            <person name="Xu D."/>
            <person name="Zhang Y."/>
        </authorList>
    </citation>
    <scope>NUCLEOTIDE SEQUENCE [LARGE SCALE GENOMIC DNA]</scope>
    <source>
        <strain evidence="2">cv. Yunnan</strain>
        <tissue evidence="1">Leaves</tissue>
    </source>
</reference>
<keyword evidence="2" id="KW-1185">Reference proteome</keyword>
<protein>
    <submittedName>
        <fullName evidence="1">Uncharacterized protein</fullName>
    </submittedName>
</protein>
<dbReference type="EMBL" id="CM042020">
    <property type="protein sequence ID" value="KAI3820938.1"/>
    <property type="molecule type" value="Genomic_DNA"/>
</dbReference>
<name>A0ACB9JMR4_9ASTR</name>
<proteinExistence type="predicted"/>
<organism evidence="1 2">
    <name type="scientific">Smallanthus sonchifolius</name>
    <dbReference type="NCBI Taxonomy" id="185202"/>
    <lineage>
        <taxon>Eukaryota</taxon>
        <taxon>Viridiplantae</taxon>
        <taxon>Streptophyta</taxon>
        <taxon>Embryophyta</taxon>
        <taxon>Tracheophyta</taxon>
        <taxon>Spermatophyta</taxon>
        <taxon>Magnoliopsida</taxon>
        <taxon>eudicotyledons</taxon>
        <taxon>Gunneridae</taxon>
        <taxon>Pentapetalae</taxon>
        <taxon>asterids</taxon>
        <taxon>campanulids</taxon>
        <taxon>Asterales</taxon>
        <taxon>Asteraceae</taxon>
        <taxon>Asteroideae</taxon>
        <taxon>Heliantheae alliance</taxon>
        <taxon>Millerieae</taxon>
        <taxon>Smallanthus</taxon>
    </lineage>
</organism>
<evidence type="ECO:0000313" key="2">
    <source>
        <dbReference type="Proteomes" id="UP001056120"/>
    </source>
</evidence>
<gene>
    <name evidence="1" type="ORF">L1987_08492</name>
</gene>
<evidence type="ECO:0000313" key="1">
    <source>
        <dbReference type="EMBL" id="KAI3820938.1"/>
    </source>
</evidence>
<comment type="caution">
    <text evidence="1">The sequence shown here is derived from an EMBL/GenBank/DDBJ whole genome shotgun (WGS) entry which is preliminary data.</text>
</comment>
<sequence length="238" mass="27215">MSSFLTTTTVGISANILTKSPLSSSFFSPPHFTFTKYHLLKPHRSISVRAVISSSHPENYDVSSENQELDNNGSLLSYEDDDVEYPGGEFEFENQNSFWMKLRMLIACQWERVRKGSVLKMELRGQISDQLKTSFFSGLSLPQICENLINAAYDHRISGVYFQIETLNCGWGITEEIRRHILDFRKSGLYSPPSAYFSLYGLTAQAQFYGVIHSAELQVPVHICYNYVELLLKEIERL</sequence>